<dbReference type="KEGG" id="cliz:G7Y31_11050"/>
<dbReference type="GO" id="GO:0016791">
    <property type="term" value="F:phosphatase activity"/>
    <property type="evidence" value="ECO:0007669"/>
    <property type="project" value="TreeGrafter"/>
</dbReference>
<gene>
    <name evidence="1" type="ORF">G7Y31_11050</name>
</gene>
<organism evidence="1 2">
    <name type="scientific">Corynebacterium lizhenjunii</name>
    <dbReference type="NCBI Taxonomy" id="2709394"/>
    <lineage>
        <taxon>Bacteria</taxon>
        <taxon>Bacillati</taxon>
        <taxon>Actinomycetota</taxon>
        <taxon>Actinomycetes</taxon>
        <taxon>Mycobacteriales</taxon>
        <taxon>Corynebacteriaceae</taxon>
        <taxon>Corynebacterium</taxon>
    </lineage>
</organism>
<dbReference type="Gene3D" id="3.40.50.1000">
    <property type="entry name" value="HAD superfamily/HAD-like"/>
    <property type="match status" value="1"/>
</dbReference>
<dbReference type="Proteomes" id="UP000594681">
    <property type="component" value="Chromosome"/>
</dbReference>
<keyword evidence="2" id="KW-1185">Reference proteome</keyword>
<dbReference type="PANTHER" id="PTHR10000">
    <property type="entry name" value="PHOSPHOSERINE PHOSPHATASE"/>
    <property type="match status" value="1"/>
</dbReference>
<keyword evidence="1" id="KW-0378">Hydrolase</keyword>
<accession>A0A7T0P9P2</accession>
<dbReference type="AlphaFoldDB" id="A0A7T0P9P2"/>
<dbReference type="InterPro" id="IPR036412">
    <property type="entry name" value="HAD-like_sf"/>
</dbReference>
<evidence type="ECO:0000313" key="2">
    <source>
        <dbReference type="Proteomes" id="UP000594681"/>
    </source>
</evidence>
<proteinExistence type="predicted"/>
<dbReference type="SFLD" id="SFLDS00003">
    <property type="entry name" value="Haloacid_Dehalogenase"/>
    <property type="match status" value="1"/>
</dbReference>
<dbReference type="SUPFAM" id="SSF56784">
    <property type="entry name" value="HAD-like"/>
    <property type="match status" value="1"/>
</dbReference>
<dbReference type="Pfam" id="PF08282">
    <property type="entry name" value="Hydrolase_3"/>
    <property type="match status" value="1"/>
</dbReference>
<dbReference type="InterPro" id="IPR023214">
    <property type="entry name" value="HAD_sf"/>
</dbReference>
<sequence>MHTESLLDIPAPRLIASDIDGTFLDRNHRVPPRNRDAVVRAVAAGAHFALSTGRPYRWIAPVVEQLPLRPLCVTSNGAVIYDAHRDQVVRSTELSAPVLAQVVAAAHEAMASHGGIAIGVERAGTSSLDPVEELYVVDPLYSENAMFDGFGVAPTAEVVAQPAVKLLLRNTQLSAPQLYDLISPHIDPQLAHVTYSMDAGILEVAAPGVTKAAGVEWLARHYGVEQHRTIAFGDMPNDVEMLQWAGLGVAMDNAAPQVKEAADYVAPPNHAAGVAAVLERWF</sequence>
<dbReference type="NCBIfam" id="TIGR00099">
    <property type="entry name" value="Cof-subfamily"/>
    <property type="match status" value="1"/>
</dbReference>
<evidence type="ECO:0000313" key="1">
    <source>
        <dbReference type="EMBL" id="QPK79018.1"/>
    </source>
</evidence>
<reference evidence="1 2" key="1">
    <citation type="submission" date="2020-11" db="EMBL/GenBank/DDBJ databases">
        <title>Corynebacterium sp. ZJ-599.</title>
        <authorList>
            <person name="Zhou J."/>
        </authorList>
    </citation>
    <scope>NUCLEOTIDE SEQUENCE [LARGE SCALE GENOMIC DNA]</scope>
    <source>
        <strain evidence="1 2">ZJ-599</strain>
    </source>
</reference>
<dbReference type="SFLD" id="SFLDG01140">
    <property type="entry name" value="C2.B:_Phosphomannomutase_and_P"/>
    <property type="match status" value="1"/>
</dbReference>
<protein>
    <submittedName>
        <fullName evidence="1">HAD family hydrolase</fullName>
    </submittedName>
</protein>
<dbReference type="EMBL" id="CP064954">
    <property type="protein sequence ID" value="QPK79018.1"/>
    <property type="molecule type" value="Genomic_DNA"/>
</dbReference>
<dbReference type="InterPro" id="IPR000150">
    <property type="entry name" value="Cof"/>
</dbReference>
<dbReference type="RefSeq" id="WP_165010612.1">
    <property type="nucleotide sequence ID" value="NZ_CP064954.1"/>
</dbReference>
<dbReference type="GO" id="GO:0005829">
    <property type="term" value="C:cytosol"/>
    <property type="evidence" value="ECO:0007669"/>
    <property type="project" value="TreeGrafter"/>
</dbReference>
<dbReference type="Gene3D" id="3.30.1240.10">
    <property type="match status" value="1"/>
</dbReference>
<dbReference type="PANTHER" id="PTHR10000:SF8">
    <property type="entry name" value="HAD SUPERFAMILY HYDROLASE-LIKE, TYPE 3"/>
    <property type="match status" value="1"/>
</dbReference>
<name>A0A7T0P9P2_9CORY</name>
<dbReference type="GO" id="GO:0000287">
    <property type="term" value="F:magnesium ion binding"/>
    <property type="evidence" value="ECO:0007669"/>
    <property type="project" value="TreeGrafter"/>
</dbReference>